<comment type="caution">
    <text evidence="2">The sequence shown here is derived from an EMBL/GenBank/DDBJ whole genome shotgun (WGS) entry which is preliminary data.</text>
</comment>
<keyword evidence="1" id="KW-0175">Coiled coil</keyword>
<proteinExistence type="predicted"/>
<evidence type="ECO:0000313" key="2">
    <source>
        <dbReference type="EMBL" id="MBU5677419.1"/>
    </source>
</evidence>
<gene>
    <name evidence="2" type="ORF">KQI88_13435</name>
</gene>
<keyword evidence="3" id="KW-1185">Reference proteome</keyword>
<keyword evidence="2" id="KW-0969">Cilium</keyword>
<evidence type="ECO:0000256" key="1">
    <source>
        <dbReference type="SAM" id="Coils"/>
    </source>
</evidence>
<dbReference type="Pfam" id="PF12611">
    <property type="entry name" value="Flagellar_put"/>
    <property type="match status" value="1"/>
</dbReference>
<organism evidence="2 3">
    <name type="scientific">Alkaliphilus flagellatus</name>
    <dbReference type="NCBI Taxonomy" id="2841507"/>
    <lineage>
        <taxon>Bacteria</taxon>
        <taxon>Bacillati</taxon>
        <taxon>Bacillota</taxon>
        <taxon>Clostridia</taxon>
        <taxon>Peptostreptococcales</taxon>
        <taxon>Natronincolaceae</taxon>
        <taxon>Alkaliphilus</taxon>
    </lineage>
</organism>
<dbReference type="RefSeq" id="WP_216418150.1">
    <property type="nucleotide sequence ID" value="NZ_JAHLQK010000005.1"/>
</dbReference>
<reference evidence="2 3" key="1">
    <citation type="submission" date="2021-06" db="EMBL/GenBank/DDBJ databases">
        <authorList>
            <person name="Sun Q."/>
            <person name="Li D."/>
        </authorList>
    </citation>
    <scope>NUCLEOTIDE SEQUENCE [LARGE SCALE GENOMIC DNA]</scope>
    <source>
        <strain evidence="2 3">MSJ-5</strain>
    </source>
</reference>
<accession>A0ABS6G5H6</accession>
<sequence>MYPIKINQIRINQNINPNQNQNRNVNTINNQKVTFEALLQKEVHKNNNLKFSKHALERLEERKIELTTQEVDKLNNAITKAAEKGIKETLIIMDNKAFIASVPNRTVITAATDKQLKENVFTNIDGAIFA</sequence>
<dbReference type="NCBIfam" id="TIGR02530">
    <property type="entry name" value="flg_new"/>
    <property type="match status" value="1"/>
</dbReference>
<keyword evidence="2" id="KW-0966">Cell projection</keyword>
<protein>
    <submittedName>
        <fullName evidence="2">Flagellar protein</fullName>
    </submittedName>
</protein>
<evidence type="ECO:0000313" key="3">
    <source>
        <dbReference type="Proteomes" id="UP000779508"/>
    </source>
</evidence>
<feature type="coiled-coil region" evidence="1">
    <location>
        <begin position="49"/>
        <end position="84"/>
    </location>
</feature>
<dbReference type="InterPro" id="IPR013367">
    <property type="entry name" value="Flagellar_put"/>
</dbReference>
<dbReference type="EMBL" id="JAHLQK010000005">
    <property type="protein sequence ID" value="MBU5677419.1"/>
    <property type="molecule type" value="Genomic_DNA"/>
</dbReference>
<dbReference type="Proteomes" id="UP000779508">
    <property type="component" value="Unassembled WGS sequence"/>
</dbReference>
<name>A0ABS6G5H6_9FIRM</name>
<keyword evidence="2" id="KW-0282">Flagellum</keyword>